<feature type="domain" description="PurM-like N-terminal" evidence="10">
    <location>
        <begin position="119"/>
        <end position="226"/>
    </location>
</feature>
<evidence type="ECO:0000259" key="11">
    <source>
        <dbReference type="Pfam" id="PF02769"/>
    </source>
</evidence>
<dbReference type="AlphaFoldDB" id="A0A6V1Q2W0"/>
<feature type="region of interest" description="Disordered" evidence="9">
    <location>
        <begin position="44"/>
        <end position="74"/>
    </location>
</feature>
<dbReference type="PANTHER" id="PTHR10256:SF0">
    <property type="entry name" value="INACTIVE SELENIDE, WATER DIKINASE-LIKE PROTEIN-RELATED"/>
    <property type="match status" value="1"/>
</dbReference>
<feature type="domain" description="PurM-like C-terminal" evidence="11">
    <location>
        <begin position="238"/>
        <end position="417"/>
    </location>
</feature>
<protein>
    <recommendedName>
        <fullName evidence="13">Selenide, water dikinase</fullName>
    </recommendedName>
</protein>
<evidence type="ECO:0000256" key="6">
    <source>
        <dbReference type="ARBA" id="ARBA00022840"/>
    </source>
</evidence>
<keyword evidence="3" id="KW-0479">Metal-binding</keyword>
<sequence>MAVTRSTCCACAAPAAASTRPASRVRRRAEKRVMGRLQGGWKRRTGLHSRRSRYARPPPCLKPRNRPMTTPAAEPRLTSLSHGGGCGCKIAPGVLSEILKGTAALPVPKELLVGIETSDDAAVYQLNDEQALIATTDFFMPIVDDPFDFGRIAATNAISDVYAMGGRPILALALVGMPINVLSTQTIGRVLEGGAAVCRAAGIPIAGGHTIDSVEAIYGLVALGLVHPQRVKRNADARPGDVLVLGKPLGVGVMSAALKKEQLGAEGYARMIDTTTRLNTPGPDLAALEGVHALTDVTGFGLAGHALELARGARCTVELDWPAVPLLPGVRELAERGFVTGASGRNWAGYGAEVELPANFAAEDRALLTDPQTSGGLLVSCAPGAVDAVLATFARHGFDAAAVVGRVTARGAQALRVV</sequence>
<evidence type="ECO:0000313" key="12">
    <source>
        <dbReference type="EMBL" id="CAE0631390.1"/>
    </source>
</evidence>
<evidence type="ECO:0000259" key="10">
    <source>
        <dbReference type="Pfam" id="PF00586"/>
    </source>
</evidence>
<dbReference type="GO" id="GO:0005524">
    <property type="term" value="F:ATP binding"/>
    <property type="evidence" value="ECO:0007669"/>
    <property type="project" value="UniProtKB-KW"/>
</dbReference>
<dbReference type="GO" id="GO:0046872">
    <property type="term" value="F:metal ion binding"/>
    <property type="evidence" value="ECO:0007669"/>
    <property type="project" value="UniProtKB-KW"/>
</dbReference>
<dbReference type="InterPro" id="IPR036921">
    <property type="entry name" value="PurM-like_N_sf"/>
</dbReference>
<dbReference type="InterPro" id="IPR036676">
    <property type="entry name" value="PurM-like_C_sf"/>
</dbReference>
<dbReference type="CDD" id="cd02195">
    <property type="entry name" value="SelD"/>
    <property type="match status" value="1"/>
</dbReference>
<dbReference type="GO" id="GO:0016260">
    <property type="term" value="P:selenocysteine biosynthetic process"/>
    <property type="evidence" value="ECO:0007669"/>
    <property type="project" value="InterPro"/>
</dbReference>
<evidence type="ECO:0000256" key="7">
    <source>
        <dbReference type="ARBA" id="ARBA00022842"/>
    </source>
</evidence>
<organism evidence="12">
    <name type="scientific">Heterosigma akashiwo</name>
    <name type="common">Chromophytic alga</name>
    <name type="synonym">Heterosigma carterae</name>
    <dbReference type="NCBI Taxonomy" id="2829"/>
    <lineage>
        <taxon>Eukaryota</taxon>
        <taxon>Sar</taxon>
        <taxon>Stramenopiles</taxon>
        <taxon>Ochrophyta</taxon>
        <taxon>Raphidophyceae</taxon>
        <taxon>Chattonellales</taxon>
        <taxon>Chattonellaceae</taxon>
        <taxon>Heterosigma</taxon>
    </lineage>
</organism>
<feature type="compositionally biased region" description="Basic residues" evidence="9">
    <location>
        <begin position="44"/>
        <end position="54"/>
    </location>
</feature>
<keyword evidence="2" id="KW-0808">Transferase</keyword>
<comment type="similarity">
    <text evidence="1">Belongs to the selenophosphate synthase 1 family. Class I subfamily.</text>
</comment>
<dbReference type="InterPro" id="IPR010918">
    <property type="entry name" value="PurM-like_C_dom"/>
</dbReference>
<accession>A0A6V1Q2W0</accession>
<dbReference type="FunFam" id="3.30.1330.10:FF:000003">
    <property type="entry name" value="Selenide, water dikinase"/>
    <property type="match status" value="1"/>
</dbReference>
<gene>
    <name evidence="12" type="ORF">HAKA00212_LOCUS10092</name>
</gene>
<dbReference type="PIRSF" id="PIRSF036407">
    <property type="entry name" value="Selenphspht_syn"/>
    <property type="match status" value="1"/>
</dbReference>
<dbReference type="InterPro" id="IPR004536">
    <property type="entry name" value="SPS/SelD"/>
</dbReference>
<dbReference type="InterPro" id="IPR023061">
    <property type="entry name" value="SelD_I"/>
</dbReference>
<evidence type="ECO:0000256" key="3">
    <source>
        <dbReference type="ARBA" id="ARBA00022723"/>
    </source>
</evidence>
<keyword evidence="8" id="KW-0711">Selenium</keyword>
<reference evidence="12" key="1">
    <citation type="submission" date="2021-01" db="EMBL/GenBank/DDBJ databases">
        <authorList>
            <person name="Corre E."/>
            <person name="Pelletier E."/>
            <person name="Niang G."/>
            <person name="Scheremetjew M."/>
            <person name="Finn R."/>
            <person name="Kale V."/>
            <person name="Holt S."/>
            <person name="Cochrane G."/>
            <person name="Meng A."/>
            <person name="Brown T."/>
            <person name="Cohen L."/>
        </authorList>
    </citation>
    <scope>NUCLEOTIDE SEQUENCE</scope>
    <source>
        <strain evidence="12">CCMP3107</strain>
    </source>
</reference>
<dbReference type="Gene3D" id="3.30.1330.10">
    <property type="entry name" value="PurM-like, N-terminal domain"/>
    <property type="match status" value="1"/>
</dbReference>
<dbReference type="EMBL" id="HBIU01021489">
    <property type="protein sequence ID" value="CAE0631390.1"/>
    <property type="molecule type" value="Transcribed_RNA"/>
</dbReference>
<dbReference type="SUPFAM" id="SSF55326">
    <property type="entry name" value="PurM N-terminal domain-like"/>
    <property type="match status" value="1"/>
</dbReference>
<dbReference type="PANTHER" id="PTHR10256">
    <property type="entry name" value="SELENIDE, WATER DIKINASE"/>
    <property type="match status" value="1"/>
</dbReference>
<keyword evidence="4" id="KW-0547">Nucleotide-binding</keyword>
<dbReference type="InterPro" id="IPR016188">
    <property type="entry name" value="PurM-like_N"/>
</dbReference>
<name>A0A6V1Q2W0_HETAK</name>
<keyword evidence="7" id="KW-0460">Magnesium</keyword>
<dbReference type="SUPFAM" id="SSF56042">
    <property type="entry name" value="PurM C-terminal domain-like"/>
    <property type="match status" value="1"/>
</dbReference>
<evidence type="ECO:0000256" key="9">
    <source>
        <dbReference type="SAM" id="MobiDB-lite"/>
    </source>
</evidence>
<keyword evidence="6" id="KW-0067">ATP-binding</keyword>
<dbReference type="NCBIfam" id="NF002098">
    <property type="entry name" value="PRK00943.1"/>
    <property type="match status" value="1"/>
</dbReference>
<keyword evidence="5" id="KW-0418">Kinase</keyword>
<evidence type="ECO:0000256" key="8">
    <source>
        <dbReference type="ARBA" id="ARBA00023266"/>
    </source>
</evidence>
<evidence type="ECO:0000256" key="5">
    <source>
        <dbReference type="ARBA" id="ARBA00022777"/>
    </source>
</evidence>
<evidence type="ECO:0008006" key="13">
    <source>
        <dbReference type="Google" id="ProtNLM"/>
    </source>
</evidence>
<evidence type="ECO:0000256" key="2">
    <source>
        <dbReference type="ARBA" id="ARBA00022679"/>
    </source>
</evidence>
<dbReference type="Gene3D" id="3.90.650.10">
    <property type="entry name" value="PurM-like C-terminal domain"/>
    <property type="match status" value="1"/>
</dbReference>
<dbReference type="Pfam" id="PF02769">
    <property type="entry name" value="AIRS_C"/>
    <property type="match status" value="1"/>
</dbReference>
<dbReference type="GO" id="GO:0004756">
    <property type="term" value="F:selenide, water dikinase activity"/>
    <property type="evidence" value="ECO:0007669"/>
    <property type="project" value="InterPro"/>
</dbReference>
<proteinExistence type="inferred from homology"/>
<evidence type="ECO:0000256" key="1">
    <source>
        <dbReference type="ARBA" id="ARBA00008026"/>
    </source>
</evidence>
<dbReference type="NCBIfam" id="TIGR00476">
    <property type="entry name" value="selD"/>
    <property type="match status" value="1"/>
</dbReference>
<dbReference type="HAMAP" id="MF_00625">
    <property type="entry name" value="SelD"/>
    <property type="match status" value="1"/>
</dbReference>
<dbReference type="GO" id="GO:0005737">
    <property type="term" value="C:cytoplasm"/>
    <property type="evidence" value="ECO:0007669"/>
    <property type="project" value="TreeGrafter"/>
</dbReference>
<evidence type="ECO:0000256" key="4">
    <source>
        <dbReference type="ARBA" id="ARBA00022741"/>
    </source>
</evidence>
<dbReference type="Pfam" id="PF00586">
    <property type="entry name" value="AIRS"/>
    <property type="match status" value="1"/>
</dbReference>